<dbReference type="PANTHER" id="PTHR36482">
    <property type="entry name" value="OSJNBA0024J22.15 PROTEIN"/>
    <property type="match status" value="1"/>
</dbReference>
<dbReference type="Gramene" id="TraesWEE_scaffold_025165_01G000500.1">
    <property type="protein sequence ID" value="TraesWEE_scaffold_025165_01G000500.1"/>
    <property type="gene ID" value="TraesWEE_scaffold_025165_01G000500"/>
</dbReference>
<accession>A0A7H4LAA9</accession>
<dbReference type="Gramene" id="TraesNOR2D03G01098990.1">
    <property type="protein sequence ID" value="TraesNOR2D03G01098990.1"/>
    <property type="gene ID" value="TraesNOR2D03G01098990"/>
</dbReference>
<dbReference type="Gramene" id="TraesRN2D0100030200.1">
    <property type="protein sequence ID" value="TraesRN2D0100030200.1"/>
    <property type="gene ID" value="TraesRN2D0100030200"/>
</dbReference>
<dbReference type="EMBL" id="LS480641">
    <property type="protein sequence ID" value="SPT15547.1"/>
    <property type="molecule type" value="Genomic_DNA"/>
</dbReference>
<dbReference type="Gramene" id="TraesJUL2D03G01090410.1">
    <property type="protein sequence ID" value="TraesJUL2D03G01090410.1"/>
    <property type="gene ID" value="TraesJUL2D03G01090410"/>
</dbReference>
<gene>
    <name evidence="1" type="ORF">CAMPLR22A2D_LOCUS136</name>
</gene>
<dbReference type="Gramene" id="TraesMAC2D03G01084840.1">
    <property type="protein sequence ID" value="TraesMAC2D03G01084840.1"/>
    <property type="gene ID" value="TraesMAC2D03G01084840"/>
</dbReference>
<dbReference type="SMR" id="A0A7H4LAA9"/>
<dbReference type="STRING" id="4565.W5C7W8"/>
<protein>
    <submittedName>
        <fullName evidence="1">Uncharacterized protein</fullName>
    </submittedName>
</protein>
<name>A0A7H4LAA9_WHEAT</name>
<dbReference type="eggNOG" id="ENOG502SHD3">
    <property type="taxonomic scope" value="Eukaryota"/>
</dbReference>
<dbReference type="Gramene" id="TraesSYM2D03G01100410.1">
    <property type="protein sequence ID" value="TraesSYM2D03G01100410.1"/>
    <property type="gene ID" value="TraesSYM2D03G01100410"/>
</dbReference>
<dbReference type="Gramene" id="TraesCLE_scaffold_025462_01G000500.1">
    <property type="protein sequence ID" value="TraesCLE_scaffold_025462_01G000500.1"/>
    <property type="gene ID" value="TraesCLE_scaffold_025462_01G000500"/>
</dbReference>
<dbReference type="Gramene" id="TraesCAD_scaffold_029920_01G000100.1">
    <property type="protein sequence ID" value="TraesCAD_scaffold_029920_01G000100.1"/>
    <property type="gene ID" value="TraesCAD_scaffold_029920_01G000100"/>
</dbReference>
<dbReference type="Gramene" id="TraesLDM2D03G01087180.1">
    <property type="protein sequence ID" value="TraesLDM2D03G01087180.1"/>
    <property type="gene ID" value="TraesLDM2D03G01087180"/>
</dbReference>
<proteinExistence type="predicted"/>
<dbReference type="Gramene" id="TraesARI2D03G01101730.1">
    <property type="protein sequence ID" value="TraesARI2D03G01101730.1"/>
    <property type="gene ID" value="TraesARI2D03G01101730"/>
</dbReference>
<sequence length="185" mass="20762">MRLIHAEDKHLSALNHALDLKNSYGNGVTAMFLIYNATGDTLEQLEDQKVDWLGNVSTEEPPASIQNGQWITFIHAHPTAQAVGSEAARVFRGHDITGQVRDYMVAWFVRWDSIPNSAYPEVREKDHFPKFWGYIVSLLERAGKVTKDQTDEYCASTVSIGGYTSSEVIAVLQHKFSPLPDQDIL</sequence>
<dbReference type="PaxDb" id="4565-Traes_2DS_B5B2EC8AC.1"/>
<evidence type="ECO:0000313" key="1">
    <source>
        <dbReference type="EMBL" id="SPT15547.1"/>
    </source>
</evidence>
<dbReference type="AlphaFoldDB" id="A0A7H4LAA9"/>
<dbReference type="Gramene" id="TraesCS2D03G0027100.1">
    <property type="protein sequence ID" value="TraesCS2D03G0027100.1.CDS"/>
    <property type="gene ID" value="TraesCS2D03G0027100"/>
</dbReference>
<dbReference type="HOGENOM" id="CLU_086884_0_0_1"/>
<dbReference type="Pfam" id="PF21230">
    <property type="entry name" value="Nakanori"/>
    <property type="match status" value="1"/>
</dbReference>
<dbReference type="Gramene" id="TraesJAG2D03G01089550.1">
    <property type="protein sequence ID" value="TraesJAG2D03G01089550.1"/>
    <property type="gene ID" value="TraesJAG2D03G01089550"/>
</dbReference>
<dbReference type="PANTHER" id="PTHR36482:SF2">
    <property type="entry name" value="OS04G0308400 PROTEIN"/>
    <property type="match status" value="1"/>
</dbReference>
<reference evidence="1 2" key="1">
    <citation type="submission" date="2018-05" db="EMBL/GenBank/DDBJ databases">
        <authorList>
            <person name="Thind KAUR A."/>
        </authorList>
    </citation>
    <scope>NUCLEOTIDE SEQUENCE [LARGE SCALE GENOMIC DNA]</scope>
</reference>
<organism evidence="1 2">
    <name type="scientific">Triticum aestivum</name>
    <name type="common">Wheat</name>
    <dbReference type="NCBI Taxonomy" id="4565"/>
    <lineage>
        <taxon>Eukaryota</taxon>
        <taxon>Viridiplantae</taxon>
        <taxon>Streptophyta</taxon>
        <taxon>Embryophyta</taxon>
        <taxon>Tracheophyta</taxon>
        <taxon>Spermatophyta</taxon>
        <taxon>Magnoliopsida</taxon>
        <taxon>Liliopsida</taxon>
        <taxon>Poales</taxon>
        <taxon>Poaceae</taxon>
        <taxon>BOP clade</taxon>
        <taxon>Pooideae</taxon>
        <taxon>Triticodae</taxon>
        <taxon>Triticeae</taxon>
        <taxon>Triticinae</taxon>
        <taxon>Triticum</taxon>
    </lineage>
</organism>
<dbReference type="Gramene" id="TraesROB_scaffold_041690_01G000100.1">
    <property type="protein sequence ID" value="TraesROB_scaffold_041690_01G000100.1"/>
    <property type="gene ID" value="TraesROB_scaffold_041690_01G000100"/>
</dbReference>
<dbReference type="InterPro" id="IPR053085">
    <property type="entry name" value="Jasmonate-induced_protein"/>
</dbReference>
<dbReference type="Gramene" id="TraesLAC2D03G01038040.1">
    <property type="protein sequence ID" value="TraesLAC2D03G01038040.1"/>
    <property type="gene ID" value="TraesLAC2D03G01038040"/>
</dbReference>
<evidence type="ECO:0000313" key="2">
    <source>
        <dbReference type="Proteomes" id="UP000280104"/>
    </source>
</evidence>
<dbReference type="Gramene" id="TraesSTA2D03G01074530.1">
    <property type="protein sequence ID" value="TraesSTA2D03G01074530.1"/>
    <property type="gene ID" value="TraesSTA2D03G01074530"/>
</dbReference>
<dbReference type="Proteomes" id="UP000280104">
    <property type="component" value="Chromosome II"/>
</dbReference>
<dbReference type="OMA" id="QTDKNCA"/>
<dbReference type="InterPro" id="IPR049065">
    <property type="entry name" value="Nakanori"/>
</dbReference>